<comment type="caution">
    <text evidence="1">The sequence shown here is derived from an EMBL/GenBank/DDBJ whole genome shotgun (WGS) entry which is preliminary data.</text>
</comment>
<dbReference type="Proteomes" id="UP000612893">
    <property type="component" value="Unassembled WGS sequence"/>
</dbReference>
<gene>
    <name evidence="1" type="ORF">JF922_01215</name>
</gene>
<evidence type="ECO:0000313" key="2">
    <source>
        <dbReference type="Proteomes" id="UP000612893"/>
    </source>
</evidence>
<sequence length="40" mass="4900">MTDTVFRGWPEEFQRFFIGLELDNSKRYFEAHRDVYQTAV</sequence>
<feature type="non-terminal residue" evidence="1">
    <location>
        <position position="40"/>
    </location>
</feature>
<accession>A0A934K1A3</accession>
<protein>
    <submittedName>
        <fullName evidence="1">TIGR02453 family protein</fullName>
    </submittedName>
</protein>
<reference evidence="1" key="1">
    <citation type="submission" date="2020-10" db="EMBL/GenBank/DDBJ databases">
        <title>Ca. Dormibacterota MAGs.</title>
        <authorList>
            <person name="Montgomery K."/>
        </authorList>
    </citation>
    <scope>NUCLEOTIDE SEQUENCE [LARGE SCALE GENOMIC DNA]</scope>
    <source>
        <strain evidence="1">SC8812_S17_10</strain>
    </source>
</reference>
<dbReference type="AlphaFoldDB" id="A0A934K1A3"/>
<proteinExistence type="predicted"/>
<organism evidence="1 2">
    <name type="scientific">Candidatus Nephthysia bennettiae</name>
    <dbReference type="NCBI Taxonomy" id="3127016"/>
    <lineage>
        <taxon>Bacteria</taxon>
        <taxon>Bacillati</taxon>
        <taxon>Candidatus Dormiibacterota</taxon>
        <taxon>Candidatus Dormibacteria</taxon>
        <taxon>Candidatus Dormibacterales</taxon>
        <taxon>Candidatus Dormibacteraceae</taxon>
        <taxon>Candidatus Nephthysia</taxon>
    </lineage>
</organism>
<dbReference type="EMBL" id="JAEKNR010000017">
    <property type="protein sequence ID" value="MBJ7596695.1"/>
    <property type="molecule type" value="Genomic_DNA"/>
</dbReference>
<evidence type="ECO:0000313" key="1">
    <source>
        <dbReference type="EMBL" id="MBJ7596695.1"/>
    </source>
</evidence>
<name>A0A934K1A3_9BACT</name>
<keyword evidence="2" id="KW-1185">Reference proteome</keyword>